<gene>
    <name evidence="4" type="ORF">ETD85_47565</name>
</gene>
<feature type="region of interest" description="Disordered" evidence="1">
    <location>
        <begin position="200"/>
        <end position="231"/>
    </location>
</feature>
<dbReference type="OrthoDB" id="26872at2"/>
<dbReference type="AlphaFoldDB" id="A0A5S4FS88"/>
<evidence type="ECO:0000313" key="4">
    <source>
        <dbReference type="EMBL" id="TMR23617.1"/>
    </source>
</evidence>
<evidence type="ECO:0000256" key="1">
    <source>
        <dbReference type="SAM" id="MobiDB-lite"/>
    </source>
</evidence>
<reference evidence="4 5" key="1">
    <citation type="submission" date="2019-05" db="EMBL/GenBank/DDBJ databases">
        <title>Draft genome sequence of Nonomuraea zeae DSM 100528.</title>
        <authorList>
            <person name="Saricaoglu S."/>
            <person name="Isik K."/>
        </authorList>
    </citation>
    <scope>NUCLEOTIDE SEQUENCE [LARGE SCALE GENOMIC DNA]</scope>
    <source>
        <strain evidence="4 5">DSM 100528</strain>
    </source>
</reference>
<feature type="signal peptide" evidence="2">
    <location>
        <begin position="1"/>
        <end position="26"/>
    </location>
</feature>
<organism evidence="4 5">
    <name type="scientific">Nonomuraea zeae</name>
    <dbReference type="NCBI Taxonomy" id="1642303"/>
    <lineage>
        <taxon>Bacteria</taxon>
        <taxon>Bacillati</taxon>
        <taxon>Actinomycetota</taxon>
        <taxon>Actinomycetes</taxon>
        <taxon>Streptosporangiales</taxon>
        <taxon>Streptosporangiaceae</taxon>
        <taxon>Nonomuraea</taxon>
    </lineage>
</organism>
<keyword evidence="2" id="KW-0732">Signal</keyword>
<accession>A0A5S4FS88</accession>
<dbReference type="Pfam" id="PF03713">
    <property type="entry name" value="DUF305"/>
    <property type="match status" value="1"/>
</dbReference>
<protein>
    <submittedName>
        <fullName evidence="4">DUF305 domain-containing protein</fullName>
    </submittedName>
</protein>
<sequence>MKRFMTVAMTAAAAATTVAVSGAALATADRPPMPAATAAGWRQPCPPIVAGDEAGYLAHMVAHHQEAVEAAGQLRRSGRAEMRALGASIVRTQTAEITTMKAWLAEWYVGRQAASYQPMMRDLSKLSGDALDETFLEDMIPHHMEAVMMSQQLLVRGRIQHQEVAGFARTVRDGQRAEMFRMQRYLADWFGAGREMPCGPRGGPWPWPDGSTPSPSRAPGYNWMPGGMMHR</sequence>
<dbReference type="InterPro" id="IPR005183">
    <property type="entry name" value="DUF305_CopM-like"/>
</dbReference>
<name>A0A5S4FS88_9ACTN</name>
<dbReference type="Proteomes" id="UP000306628">
    <property type="component" value="Unassembled WGS sequence"/>
</dbReference>
<dbReference type="EMBL" id="VCKX01000252">
    <property type="protein sequence ID" value="TMR23617.1"/>
    <property type="molecule type" value="Genomic_DNA"/>
</dbReference>
<dbReference type="PANTHER" id="PTHR36933">
    <property type="entry name" value="SLL0788 PROTEIN"/>
    <property type="match status" value="1"/>
</dbReference>
<dbReference type="InterPro" id="IPR012347">
    <property type="entry name" value="Ferritin-like"/>
</dbReference>
<feature type="domain" description="DUF305" evidence="3">
    <location>
        <begin position="53"/>
        <end position="186"/>
    </location>
</feature>
<keyword evidence="5" id="KW-1185">Reference proteome</keyword>
<evidence type="ECO:0000256" key="2">
    <source>
        <dbReference type="SAM" id="SignalP"/>
    </source>
</evidence>
<dbReference type="Gene3D" id="1.20.1260.10">
    <property type="match status" value="1"/>
</dbReference>
<dbReference type="PANTHER" id="PTHR36933:SF1">
    <property type="entry name" value="SLL0788 PROTEIN"/>
    <property type="match status" value="1"/>
</dbReference>
<proteinExistence type="predicted"/>
<feature type="chain" id="PRO_5039428973" evidence="2">
    <location>
        <begin position="27"/>
        <end position="231"/>
    </location>
</feature>
<evidence type="ECO:0000313" key="5">
    <source>
        <dbReference type="Proteomes" id="UP000306628"/>
    </source>
</evidence>
<evidence type="ECO:0000259" key="3">
    <source>
        <dbReference type="Pfam" id="PF03713"/>
    </source>
</evidence>
<comment type="caution">
    <text evidence="4">The sequence shown here is derived from an EMBL/GenBank/DDBJ whole genome shotgun (WGS) entry which is preliminary data.</text>
</comment>